<reference evidence="2 3" key="1">
    <citation type="submission" date="2020-11" db="EMBL/GenBank/DDBJ databases">
        <title>Carbohydrate-dependent, anaerobic sulfur respiration: A novel catabolism in halophilic archaea.</title>
        <authorList>
            <person name="Sorokin D.Y."/>
            <person name="Messina E."/>
            <person name="Smedile F."/>
            <person name="La Cono V."/>
            <person name="Hallsworth J.E."/>
            <person name="Yakimov M.M."/>
        </authorList>
    </citation>
    <scope>NUCLEOTIDE SEQUENCE [LARGE SCALE GENOMIC DNA]</scope>
    <source>
        <strain evidence="2 3">HSR-Est</strain>
    </source>
</reference>
<protein>
    <submittedName>
        <fullName evidence="2">DNA mismatch repair enzyme (Predicted ATPase)</fullName>
    </submittedName>
</protein>
<gene>
    <name evidence="2" type="primary">mutL2</name>
    <name evidence="2" type="ORF">HSEST_0814</name>
</gene>
<evidence type="ECO:0000313" key="3">
    <source>
        <dbReference type="Proteomes" id="UP000663292"/>
    </source>
</evidence>
<feature type="compositionally biased region" description="Basic and acidic residues" evidence="1">
    <location>
        <begin position="678"/>
        <end position="689"/>
    </location>
</feature>
<name>A0A897NNP7_9EURY</name>
<feature type="compositionally biased region" description="Acidic residues" evidence="1">
    <location>
        <begin position="99"/>
        <end position="121"/>
    </location>
</feature>
<evidence type="ECO:0000313" key="2">
    <source>
        <dbReference type="EMBL" id="QSG14358.1"/>
    </source>
</evidence>
<sequence length="729" mass="82359">MGISNQYKCSTLKKIITVEFGVVGMTPDSGDSSEISTIDVAPSGRIVETLARREAIPSVKEQVDNAIDAARRHNYLIEQQSESVGEKITDARIEIEFPTTDDEEQDDAGEEQAEVEEESGDSQDRDNQPEEEPYIEIWDNCGGLSEDRHAIVLRPGTSASEEAEDLPQLPDAIGWAGVGAIRGAMSLGHTVTFASRREGEEMGHKATVTLDNYTSDETEIPLEPYEMEEGTSFIRIEDLTIALEEDFGEDGAELIEELASTYSLFLGGEFPGVREEDGLEPDIDLDLYVNDTLVNDRVQAKDYDWAFVPMDDLHPRTIRGYEVNPEKFDGISERLRVDFTVGLLRTKDSSKMGLTLYANRRKILDAETEKGLNRQFNFNSFNPVTQGRLCILVSIRSVEEPSDIPTTDEKDTLNFDYTTTKEILKAVGRLGVEYQRHSMSKKLPVPITKAYPRGHPQASNGGEIEDHNYSSDPNDLEDVGRKNITDKPGQPAESGRYNDFVEYPRVRDIINTHAELGIWCPTVLSPEYRPAYVGITEEIAEEYDIEPTKGYYEGQFDELHDDPYWLEDPIEVTDGPGEEYDTETKMEYLTELARLHARENVYYTGLPKFEDPFYKEQLVTAGASLDELEAIDKLPEELQPESPKKPEEPDEEDEETESEDRRGVISETTIDYILTTEQRSRIEDQHLPSDYESLEEADEEAIAQILRSVLEETEEAEEKLQSIQNMIQT</sequence>
<organism evidence="2 3">
    <name type="scientific">Halapricum desulfuricans</name>
    <dbReference type="NCBI Taxonomy" id="2841257"/>
    <lineage>
        <taxon>Archaea</taxon>
        <taxon>Methanobacteriati</taxon>
        <taxon>Methanobacteriota</taxon>
        <taxon>Stenosarchaea group</taxon>
        <taxon>Halobacteria</taxon>
        <taxon>Halobacteriales</taxon>
        <taxon>Haloarculaceae</taxon>
        <taxon>Halapricum</taxon>
    </lineage>
</organism>
<dbReference type="Gene3D" id="3.30.565.10">
    <property type="entry name" value="Histidine kinase-like ATPase, C-terminal domain"/>
    <property type="match status" value="1"/>
</dbReference>
<dbReference type="EMBL" id="CP064791">
    <property type="protein sequence ID" value="QSG14358.1"/>
    <property type="molecule type" value="Genomic_DNA"/>
</dbReference>
<keyword evidence="3" id="KW-1185">Reference proteome</keyword>
<feature type="region of interest" description="Disordered" evidence="1">
    <location>
        <begin position="97"/>
        <end position="130"/>
    </location>
</feature>
<feature type="compositionally biased region" description="Acidic residues" evidence="1">
    <location>
        <begin position="648"/>
        <end position="658"/>
    </location>
</feature>
<dbReference type="InterPro" id="IPR036890">
    <property type="entry name" value="HATPase_C_sf"/>
</dbReference>
<dbReference type="Proteomes" id="UP000663292">
    <property type="component" value="Chromosome"/>
</dbReference>
<feature type="region of interest" description="Disordered" evidence="1">
    <location>
        <begin position="677"/>
        <end position="696"/>
    </location>
</feature>
<feature type="region of interest" description="Disordered" evidence="1">
    <location>
        <begin position="445"/>
        <end position="496"/>
    </location>
</feature>
<evidence type="ECO:0000256" key="1">
    <source>
        <dbReference type="SAM" id="MobiDB-lite"/>
    </source>
</evidence>
<proteinExistence type="predicted"/>
<accession>A0A897NNP7</accession>
<feature type="compositionally biased region" description="Basic and acidic residues" evidence="1">
    <location>
        <begin position="634"/>
        <end position="647"/>
    </location>
</feature>
<feature type="region of interest" description="Disordered" evidence="1">
    <location>
        <begin position="634"/>
        <end position="669"/>
    </location>
</feature>
<dbReference type="AlphaFoldDB" id="A0A897NNP7"/>